<keyword evidence="3" id="KW-0732">Signal</keyword>
<proteinExistence type="predicted"/>
<dbReference type="EMBL" id="DVIQ01000024">
    <property type="protein sequence ID" value="HIS30873.1"/>
    <property type="molecule type" value="Genomic_DNA"/>
</dbReference>
<evidence type="ECO:0000256" key="1">
    <source>
        <dbReference type="SAM" id="MobiDB-lite"/>
    </source>
</evidence>
<feature type="transmembrane region" description="Helical" evidence="2">
    <location>
        <begin position="236"/>
        <end position="257"/>
    </location>
</feature>
<evidence type="ECO:0000256" key="2">
    <source>
        <dbReference type="SAM" id="Phobius"/>
    </source>
</evidence>
<keyword evidence="2" id="KW-0472">Membrane</keyword>
<accession>A0A9D1JJN5</accession>
<protein>
    <submittedName>
        <fullName evidence="4">Stage III sporulation protein AE</fullName>
    </submittedName>
</protein>
<evidence type="ECO:0000313" key="5">
    <source>
        <dbReference type="Proteomes" id="UP000823935"/>
    </source>
</evidence>
<organism evidence="4 5">
    <name type="scientific">Candidatus Limivivens intestinipullorum</name>
    <dbReference type="NCBI Taxonomy" id="2840858"/>
    <lineage>
        <taxon>Bacteria</taxon>
        <taxon>Bacillati</taxon>
        <taxon>Bacillota</taxon>
        <taxon>Clostridia</taxon>
        <taxon>Lachnospirales</taxon>
        <taxon>Lachnospiraceae</taxon>
        <taxon>Lachnospiraceae incertae sedis</taxon>
        <taxon>Candidatus Limivivens</taxon>
    </lineage>
</organism>
<feature type="transmembrane region" description="Helical" evidence="2">
    <location>
        <begin position="342"/>
        <end position="366"/>
    </location>
</feature>
<reference evidence="4" key="1">
    <citation type="submission" date="2020-10" db="EMBL/GenBank/DDBJ databases">
        <authorList>
            <person name="Gilroy R."/>
        </authorList>
    </citation>
    <scope>NUCLEOTIDE SEQUENCE</scope>
    <source>
        <strain evidence="4">CHK190-19873</strain>
    </source>
</reference>
<feature type="transmembrane region" description="Helical" evidence="2">
    <location>
        <begin position="165"/>
        <end position="182"/>
    </location>
</feature>
<reference evidence="4" key="2">
    <citation type="journal article" date="2021" name="PeerJ">
        <title>Extensive microbial diversity within the chicken gut microbiome revealed by metagenomics and culture.</title>
        <authorList>
            <person name="Gilroy R."/>
            <person name="Ravi A."/>
            <person name="Getino M."/>
            <person name="Pursley I."/>
            <person name="Horton D.L."/>
            <person name="Alikhan N.F."/>
            <person name="Baker D."/>
            <person name="Gharbi K."/>
            <person name="Hall N."/>
            <person name="Watson M."/>
            <person name="Adriaenssens E.M."/>
            <person name="Foster-Nyarko E."/>
            <person name="Jarju S."/>
            <person name="Secka A."/>
            <person name="Antonio M."/>
            <person name="Oren A."/>
            <person name="Chaudhuri R.R."/>
            <person name="La Ragione R."/>
            <person name="Hildebrand F."/>
            <person name="Pallen M.J."/>
        </authorList>
    </citation>
    <scope>NUCLEOTIDE SEQUENCE</scope>
    <source>
        <strain evidence="4">CHK190-19873</strain>
    </source>
</reference>
<feature type="transmembrane region" description="Helical" evidence="2">
    <location>
        <begin position="136"/>
        <end position="153"/>
    </location>
</feature>
<name>A0A9D1JJN5_9FIRM</name>
<feature type="signal peptide" evidence="3">
    <location>
        <begin position="1"/>
        <end position="23"/>
    </location>
</feature>
<evidence type="ECO:0000256" key="3">
    <source>
        <dbReference type="SAM" id="SignalP"/>
    </source>
</evidence>
<dbReference type="AlphaFoldDB" id="A0A9D1JJN5"/>
<keyword evidence="2" id="KW-1133">Transmembrane helix</keyword>
<sequence>MKRAAAGILALGVFLLWSARAFAAGVLEQDGVFPANAPGQGGSARQEETAGTQETDAPQEADFSQEEADLLQQQLLEELDLEAADRALDELLGENQVSLKNYVTSLIRGEIPLNLSELLSTAGEAAVLALTWQQETAFYILALAVASCAFAKFAGVVERTQVSEVSFYMMYFLLFTVLARVYQTLSQLAQDTVGQILDFMKILMPSYLVASVISSGSVSGAAFYELILAMISATQWLVRYAVIPAANLYMLCVLLNQMSREDFLSKLAELLKMLVEWALKLLTAAVIGLQAVQRLVLPAVDALKQTILQKAGSSIPGIGNLFNSVTEMFLGSAVLIKNAVGVAGLLILALICLVPVLRLGVCALLYRLMGAVLQPIADPRITECVSGVGEGALLMMKIVFTTGLLFFLSIAMAVASL</sequence>
<feature type="transmembrane region" description="Helical" evidence="2">
    <location>
        <begin position="398"/>
        <end position="416"/>
    </location>
</feature>
<dbReference type="Pfam" id="PF09546">
    <property type="entry name" value="Spore_III_AE"/>
    <property type="match status" value="1"/>
</dbReference>
<feature type="transmembrane region" description="Helical" evidence="2">
    <location>
        <begin position="202"/>
        <end position="224"/>
    </location>
</feature>
<evidence type="ECO:0000313" key="4">
    <source>
        <dbReference type="EMBL" id="HIS30873.1"/>
    </source>
</evidence>
<gene>
    <name evidence="4" type="ORF">IAB44_04880</name>
</gene>
<comment type="caution">
    <text evidence="4">The sequence shown here is derived from an EMBL/GenBank/DDBJ whole genome shotgun (WGS) entry which is preliminary data.</text>
</comment>
<feature type="chain" id="PRO_5039083566" evidence="3">
    <location>
        <begin position="24"/>
        <end position="417"/>
    </location>
</feature>
<dbReference type="InterPro" id="IPR014194">
    <property type="entry name" value="Spore_III_AE"/>
</dbReference>
<keyword evidence="2" id="KW-0812">Transmembrane</keyword>
<dbReference type="Proteomes" id="UP000823935">
    <property type="component" value="Unassembled WGS sequence"/>
</dbReference>
<feature type="region of interest" description="Disordered" evidence="1">
    <location>
        <begin position="37"/>
        <end position="63"/>
    </location>
</feature>